<evidence type="ECO:0000259" key="7">
    <source>
        <dbReference type="SMART" id="SM00644"/>
    </source>
</evidence>
<dbReference type="EC" id="3.5.1.28" evidence="2"/>
<dbReference type="InterPro" id="IPR036505">
    <property type="entry name" value="Amidase/PGRP_sf"/>
</dbReference>
<dbReference type="InterPro" id="IPR002502">
    <property type="entry name" value="Amidase_domain"/>
</dbReference>
<evidence type="ECO:0000256" key="2">
    <source>
        <dbReference type="ARBA" id="ARBA00011901"/>
    </source>
</evidence>
<protein>
    <recommendedName>
        <fullName evidence="2">N-acetylmuramoyl-L-alanine amidase</fullName>
        <ecNumber evidence="2">3.5.1.28</ecNumber>
    </recommendedName>
</protein>
<dbReference type="PANTHER" id="PTHR30417:SF1">
    <property type="entry name" value="N-ACETYLMURAMOYL-L-ALANINE AMIDASE AMID"/>
    <property type="match status" value="1"/>
</dbReference>
<gene>
    <name evidence="8" type="ORF">P3G67_33320</name>
</gene>
<dbReference type="RefSeq" id="WP_276096840.1">
    <property type="nucleotide sequence ID" value="NZ_JARJBC010000033.1"/>
</dbReference>
<dbReference type="Gene3D" id="1.10.530.10">
    <property type="match status" value="1"/>
</dbReference>
<dbReference type="InterPro" id="IPR051206">
    <property type="entry name" value="NAMLAA_amidase_2"/>
</dbReference>
<name>A0ABT5ZWM8_9ACTN</name>
<evidence type="ECO:0000256" key="3">
    <source>
        <dbReference type="ARBA" id="ARBA00022801"/>
    </source>
</evidence>
<feature type="signal peptide" evidence="6">
    <location>
        <begin position="1"/>
        <end position="23"/>
    </location>
</feature>
<feature type="region of interest" description="Disordered" evidence="5">
    <location>
        <begin position="92"/>
        <end position="119"/>
    </location>
</feature>
<dbReference type="EMBL" id="JARJBC010000033">
    <property type="protein sequence ID" value="MDF3294010.1"/>
    <property type="molecule type" value="Genomic_DNA"/>
</dbReference>
<keyword evidence="4" id="KW-0961">Cell wall biogenesis/degradation</keyword>
<reference evidence="8 9" key="1">
    <citation type="submission" date="2023-03" db="EMBL/GenBank/DDBJ databases">
        <title>Draft genome sequence of Streptomyces sp. RB6PN23 isolated from peat swamp forest in Thailand.</title>
        <authorList>
            <person name="Klaysubun C."/>
            <person name="Duangmal K."/>
        </authorList>
    </citation>
    <scope>NUCLEOTIDE SEQUENCE [LARGE SCALE GENOMIC DNA]</scope>
    <source>
        <strain evidence="8 9">RB6PN23</strain>
    </source>
</reference>
<keyword evidence="9" id="KW-1185">Reference proteome</keyword>
<dbReference type="PANTHER" id="PTHR30417">
    <property type="entry name" value="N-ACETYLMURAMOYL-L-ALANINE AMIDASE AMID"/>
    <property type="match status" value="1"/>
</dbReference>
<dbReference type="SMART" id="SM00644">
    <property type="entry name" value="Ami_2"/>
    <property type="match status" value="1"/>
</dbReference>
<evidence type="ECO:0000256" key="1">
    <source>
        <dbReference type="ARBA" id="ARBA00001561"/>
    </source>
</evidence>
<dbReference type="InterPro" id="IPR023346">
    <property type="entry name" value="Lysozyme-like_dom_sf"/>
</dbReference>
<sequence length="646" mass="70251">MLRVVATAAALLPVFCVAPRVDATPPSHPEPLQQAFAQAARQYHVPQSVLLGVSYLESRWDGHAGRPSASGGYGPMHLTDARTAIAQSRYRTDGDAAGDTRGDPARSRLSPGAVTVPQDRVLPPSLRTADQAAQLTGLTNERLRTDPAANIAGGAALLAAYQRALGKPLSADPAAWFGAVARYSGADDTATAVNFAADVYQTIHDGASRTTDSGQRLTLAAQPKVKPDPAQVNRLGLRTADARNTECPQLVACEWIPAPYAKYGPDANDYGNHDVTNRPQDSSVDYIVIHDTEGTWDTTLKLVSDPHYLGWHYTVRSSDGHVAEHMSTKDVGWHAGNWYVNSKSVGVEHEGFLADPDAWYTEAMYRTSARLVRYLAHKYRVPLDRQHILGHDNVPGTEPSTVANMHTDPGPYWDWAHYFELMGVPFQPSPGANGGLVTIDPSYEGNQPFFTDCGGRDFPCAPHGSGAVRLYSAPSEAAPLVRDVGLHPNGDSTTGVNDTGARAATGQQFAVADQRGDWTAIWYLGQKAWFHNPPSAPAALNRRGWVVTPKPGRLSVPVYGRAYPEPSAYPRGIAVQQLVPLQYSLPAGQRYVIGDWMRGEYFFSSSFDRSKQTWVRGKLIYYEIQFGHRVAYVRADDVAIRPSTGA</sequence>
<keyword evidence="6" id="KW-0732">Signal</keyword>
<feature type="compositionally biased region" description="Basic and acidic residues" evidence="5">
    <location>
        <begin position="92"/>
        <end position="106"/>
    </location>
</feature>
<organism evidence="8 9">
    <name type="scientific">Streptomyces silvisoli</name>
    <dbReference type="NCBI Taxonomy" id="3034235"/>
    <lineage>
        <taxon>Bacteria</taxon>
        <taxon>Bacillati</taxon>
        <taxon>Actinomycetota</taxon>
        <taxon>Actinomycetes</taxon>
        <taxon>Kitasatosporales</taxon>
        <taxon>Streptomycetaceae</taxon>
        <taxon>Streptomyces</taxon>
    </lineage>
</organism>
<dbReference type="CDD" id="cd06583">
    <property type="entry name" value="PGRP"/>
    <property type="match status" value="1"/>
</dbReference>
<feature type="domain" description="N-acetylmuramoyl-L-alanine amidase" evidence="7">
    <location>
        <begin position="273"/>
        <end position="410"/>
    </location>
</feature>
<evidence type="ECO:0000256" key="6">
    <source>
        <dbReference type="SAM" id="SignalP"/>
    </source>
</evidence>
<dbReference type="SUPFAM" id="SSF53955">
    <property type="entry name" value="Lysozyme-like"/>
    <property type="match status" value="1"/>
</dbReference>
<dbReference type="Proteomes" id="UP001216579">
    <property type="component" value="Unassembled WGS sequence"/>
</dbReference>
<feature type="chain" id="PRO_5047491796" description="N-acetylmuramoyl-L-alanine amidase" evidence="6">
    <location>
        <begin position="24"/>
        <end position="646"/>
    </location>
</feature>
<dbReference type="SUPFAM" id="SSF55846">
    <property type="entry name" value="N-acetylmuramoyl-L-alanine amidase-like"/>
    <property type="match status" value="1"/>
</dbReference>
<evidence type="ECO:0000256" key="5">
    <source>
        <dbReference type="SAM" id="MobiDB-lite"/>
    </source>
</evidence>
<dbReference type="Gene3D" id="3.40.80.10">
    <property type="entry name" value="Peptidoglycan recognition protein-like"/>
    <property type="match status" value="1"/>
</dbReference>
<dbReference type="Pfam" id="PF01510">
    <property type="entry name" value="Amidase_2"/>
    <property type="match status" value="1"/>
</dbReference>
<comment type="caution">
    <text evidence="8">The sequence shown here is derived from an EMBL/GenBank/DDBJ whole genome shotgun (WGS) entry which is preliminary data.</text>
</comment>
<keyword evidence="3" id="KW-0378">Hydrolase</keyword>
<accession>A0ABT5ZWM8</accession>
<evidence type="ECO:0000256" key="4">
    <source>
        <dbReference type="ARBA" id="ARBA00023316"/>
    </source>
</evidence>
<proteinExistence type="predicted"/>
<comment type="catalytic activity">
    <reaction evidence="1">
        <text>Hydrolyzes the link between N-acetylmuramoyl residues and L-amino acid residues in certain cell-wall glycopeptides.</text>
        <dbReference type="EC" id="3.5.1.28"/>
    </reaction>
</comment>
<evidence type="ECO:0000313" key="9">
    <source>
        <dbReference type="Proteomes" id="UP001216579"/>
    </source>
</evidence>
<evidence type="ECO:0000313" key="8">
    <source>
        <dbReference type="EMBL" id="MDF3294010.1"/>
    </source>
</evidence>